<dbReference type="PANTHER" id="PTHR31435:SF10">
    <property type="entry name" value="BSR4717 PROTEIN"/>
    <property type="match status" value="1"/>
</dbReference>
<dbReference type="EMBL" id="CP121252">
    <property type="protein sequence ID" value="WFP17179.1"/>
    <property type="molecule type" value="Genomic_DNA"/>
</dbReference>
<evidence type="ECO:0000259" key="1">
    <source>
        <dbReference type="PROSITE" id="PS51729"/>
    </source>
</evidence>
<gene>
    <name evidence="2" type="ORF">P8192_03370</name>
</gene>
<dbReference type="EC" id="2.3.1.-" evidence="2"/>
<dbReference type="SUPFAM" id="SSF55729">
    <property type="entry name" value="Acyl-CoA N-acyltransferases (Nat)"/>
    <property type="match status" value="1"/>
</dbReference>
<dbReference type="Proteomes" id="UP001219037">
    <property type="component" value="Chromosome"/>
</dbReference>
<protein>
    <submittedName>
        <fullName evidence="2">GNAT family N-acetyltransferase</fullName>
        <ecNumber evidence="2">2.3.1.-</ecNumber>
    </submittedName>
</protein>
<dbReference type="PANTHER" id="PTHR31435">
    <property type="entry name" value="PROTEIN NATD1"/>
    <property type="match status" value="1"/>
</dbReference>
<keyword evidence="3" id="KW-1185">Reference proteome</keyword>
<keyword evidence="2" id="KW-0808">Transferase</keyword>
<name>A0ABY8H7Q1_9MICC</name>
<dbReference type="Pfam" id="PF14542">
    <property type="entry name" value="Acetyltransf_CG"/>
    <property type="match status" value="1"/>
</dbReference>
<dbReference type="RefSeq" id="WP_278158512.1">
    <property type="nucleotide sequence ID" value="NZ_CP121252.1"/>
</dbReference>
<organism evidence="2 3">
    <name type="scientific">Citricoccus muralis</name>
    <dbReference type="NCBI Taxonomy" id="169134"/>
    <lineage>
        <taxon>Bacteria</taxon>
        <taxon>Bacillati</taxon>
        <taxon>Actinomycetota</taxon>
        <taxon>Actinomycetes</taxon>
        <taxon>Micrococcales</taxon>
        <taxon>Micrococcaceae</taxon>
        <taxon>Citricoccus</taxon>
    </lineage>
</organism>
<feature type="domain" description="N-acetyltransferase" evidence="1">
    <location>
        <begin position="8"/>
        <end position="99"/>
    </location>
</feature>
<accession>A0ABY8H7Q1</accession>
<dbReference type="InterPro" id="IPR016181">
    <property type="entry name" value="Acyl_CoA_acyltransferase"/>
</dbReference>
<proteinExistence type="predicted"/>
<dbReference type="Gene3D" id="3.40.630.30">
    <property type="match status" value="1"/>
</dbReference>
<dbReference type="GO" id="GO:0016746">
    <property type="term" value="F:acyltransferase activity"/>
    <property type="evidence" value="ECO:0007669"/>
    <property type="project" value="UniProtKB-KW"/>
</dbReference>
<sequence>MNDQATPQVIDQDDRFAVIVDDARAGYTIYVDHEAADGTVERIFPHTKVQEEYAGQGLASVLVRGALEATIAAGARIVPVCPYVKGWIEKHPDFVSHVVAPTPTHLQLLR</sequence>
<dbReference type="InterPro" id="IPR045057">
    <property type="entry name" value="Gcn5-rel_NAT"/>
</dbReference>
<dbReference type="InterPro" id="IPR031165">
    <property type="entry name" value="GNAT_YJDJ"/>
</dbReference>
<keyword evidence="2" id="KW-0012">Acyltransferase</keyword>
<dbReference type="PROSITE" id="PS51729">
    <property type="entry name" value="GNAT_YJDJ"/>
    <property type="match status" value="1"/>
</dbReference>
<evidence type="ECO:0000313" key="3">
    <source>
        <dbReference type="Proteomes" id="UP001219037"/>
    </source>
</evidence>
<evidence type="ECO:0000313" key="2">
    <source>
        <dbReference type="EMBL" id="WFP17179.1"/>
    </source>
</evidence>
<reference evidence="2 3" key="1">
    <citation type="submission" date="2023-04" db="EMBL/GenBank/DDBJ databases">
        <title>Funneling lignin-derived compounds into biodiesel using alkali-halophilic Citricoccus sp. P2.</title>
        <authorList>
            <person name="Luo C.-B."/>
        </authorList>
    </citation>
    <scope>NUCLEOTIDE SEQUENCE [LARGE SCALE GENOMIC DNA]</scope>
    <source>
        <strain evidence="2 3">P2</strain>
    </source>
</reference>